<dbReference type="AlphaFoldDB" id="A0A177RTC6"/>
<evidence type="ECO:0000313" key="1">
    <source>
        <dbReference type="EMBL" id="AYB54906.1"/>
    </source>
</evidence>
<dbReference type="EMBL" id="CP026092">
    <property type="protein sequence ID" value="AYB54906.1"/>
    <property type="molecule type" value="Genomic_DNA"/>
</dbReference>
<accession>A0A177RTC6</accession>
<protein>
    <submittedName>
        <fullName evidence="1">Uncharacterized protein</fullName>
    </submittedName>
</protein>
<organism evidence="1">
    <name type="scientific">Ralstonia solanacearum</name>
    <name type="common">Pseudomonas solanacearum</name>
    <dbReference type="NCBI Taxonomy" id="305"/>
    <lineage>
        <taxon>Bacteria</taxon>
        <taxon>Pseudomonadati</taxon>
        <taxon>Pseudomonadota</taxon>
        <taxon>Betaproteobacteria</taxon>
        <taxon>Burkholderiales</taxon>
        <taxon>Burkholderiaceae</taxon>
        <taxon>Ralstonia</taxon>
        <taxon>Ralstonia solanacearum species complex</taxon>
    </lineage>
</organism>
<reference evidence="1" key="1">
    <citation type="submission" date="2018-01" db="EMBL/GenBank/DDBJ databases">
        <title>Complete Genome Sequence of three strains from Ralstonia solanacearum ecotype Moko sequevar IIA-53 from Brazil.</title>
        <authorList>
            <person name="Silva J.R."/>
            <person name="Albuquerque G.M.R."/>
            <person name="Pais A.K.L."/>
            <person name="Silva A.M.F."/>
            <person name="Boiteux M.E.N.F."/>
            <person name="Souza E.B."/>
            <person name="Mariano R.L.R."/>
        </authorList>
    </citation>
    <scope>NUCLEOTIDE SEQUENCE [LARGE SCALE GENOMIC DNA]</scope>
    <source>
        <strain evidence="1">SFC</strain>
    </source>
</reference>
<gene>
    <name evidence="1" type="ORF">C2L97_01930</name>
</gene>
<sequence length="85" mass="8782">MYRRIWIAEGYATDGEMYGRALQLPDANTSRPAASPQSIGTDIQRKPAAVVKANVGDIASCPCLDVGLSGIEGESGHGGAACAMD</sequence>
<proteinExistence type="predicted"/>
<name>A0A177RTC6_RALSL</name>
<dbReference type="RefSeq" id="WP_043908135.1">
    <property type="nucleotide sequence ID" value="NZ_CP021766.1"/>
</dbReference>